<dbReference type="Proteomes" id="UP000013827">
    <property type="component" value="Unassembled WGS sequence"/>
</dbReference>
<proteinExistence type="predicted"/>
<evidence type="ECO:0000256" key="1">
    <source>
        <dbReference type="SAM" id="MobiDB-lite"/>
    </source>
</evidence>
<feature type="compositionally biased region" description="Low complexity" evidence="1">
    <location>
        <begin position="378"/>
        <end position="389"/>
    </location>
</feature>
<dbReference type="RefSeq" id="XP_005777112.1">
    <property type="nucleotide sequence ID" value="XM_005777055.1"/>
</dbReference>
<dbReference type="EnsemblProtists" id="EOD24683">
    <property type="protein sequence ID" value="EOD24683"/>
    <property type="gene ID" value="EMIHUDRAFT_101075"/>
</dbReference>
<sequence>MAIFRSQSFSRVKRALSFKKRGRKQAAADEPGEPVPAAASEPTIAEQPDAPPPPADTSPQSEAPAPEPPASTAEELAAEEEPAVLVIAPSPSARLEPEPINVIHPAVEATSGLIACLEGQSSSYFDLSKAGGAEAAEVDSELEVEADASAPPLSPTRDELSVIFGEASYPAEVAAAAAAAMTAAMAEEATAALEADAVGVEPMEGQAAAAEPAKAPEVVVEEESAAAIEAVPVTAEDEAETETSSCFTSDASSSSLLAEEASGATVLEGGVSEDEVSEPDMSEPEMDDGAEDGAADDEGEEDEAVAANARAYADLYAEYAHEAAARAAEEPSLFDLLKRSVSNMSASLLSPRALHCLGRSSAAESQEPQPAAGDEEAATASEAEAAPSSPDEESVASDEEAVRAAVVTRDRALLLLKAEAREYAERRAVEESGSLMDLRGKTVREVEAGARIRVWYEEEQDGGGKARVAYLGTTSAYSAAEGLRVLFDGYDESEQEVVDAADEWEWAPDLLGPFDAARLPRGTPKPPLAAAAAEPAAAVSVPCAEAAALAGVVPLTAPAPPPTAAEKYGVCRFSGLIARYRDPATGERFGSVDALRQLRAAKAAEAEAAAKAAAAASAPAEVAA</sequence>
<dbReference type="HOGENOM" id="CLU_438354_0_0_1"/>
<reference evidence="2" key="2">
    <citation type="submission" date="2024-10" db="UniProtKB">
        <authorList>
            <consortium name="EnsemblProtists"/>
        </authorList>
    </citation>
    <scope>IDENTIFICATION</scope>
</reference>
<dbReference type="KEGG" id="ehx:EMIHUDRAFT_101075"/>
<protein>
    <recommendedName>
        <fullName evidence="4">MBD domain-containing protein</fullName>
    </recommendedName>
</protein>
<name>A0A0D3JME8_EMIH1</name>
<feature type="compositionally biased region" description="Low complexity" evidence="1">
    <location>
        <begin position="242"/>
        <end position="265"/>
    </location>
</feature>
<evidence type="ECO:0000313" key="2">
    <source>
        <dbReference type="EnsemblProtists" id="EOD24683"/>
    </source>
</evidence>
<reference evidence="3" key="1">
    <citation type="journal article" date="2013" name="Nature">
        <title>Pan genome of the phytoplankton Emiliania underpins its global distribution.</title>
        <authorList>
            <person name="Read B.A."/>
            <person name="Kegel J."/>
            <person name="Klute M.J."/>
            <person name="Kuo A."/>
            <person name="Lefebvre S.C."/>
            <person name="Maumus F."/>
            <person name="Mayer C."/>
            <person name="Miller J."/>
            <person name="Monier A."/>
            <person name="Salamov A."/>
            <person name="Young J."/>
            <person name="Aguilar M."/>
            <person name="Claverie J.M."/>
            <person name="Frickenhaus S."/>
            <person name="Gonzalez K."/>
            <person name="Herman E.K."/>
            <person name="Lin Y.C."/>
            <person name="Napier J."/>
            <person name="Ogata H."/>
            <person name="Sarno A.F."/>
            <person name="Shmutz J."/>
            <person name="Schroeder D."/>
            <person name="de Vargas C."/>
            <person name="Verret F."/>
            <person name="von Dassow P."/>
            <person name="Valentin K."/>
            <person name="Van de Peer Y."/>
            <person name="Wheeler G."/>
            <person name="Dacks J.B."/>
            <person name="Delwiche C.F."/>
            <person name="Dyhrman S.T."/>
            <person name="Glockner G."/>
            <person name="John U."/>
            <person name="Richards T."/>
            <person name="Worden A.Z."/>
            <person name="Zhang X."/>
            <person name="Grigoriev I.V."/>
            <person name="Allen A.E."/>
            <person name="Bidle K."/>
            <person name="Borodovsky M."/>
            <person name="Bowler C."/>
            <person name="Brownlee C."/>
            <person name="Cock J.M."/>
            <person name="Elias M."/>
            <person name="Gladyshev V.N."/>
            <person name="Groth M."/>
            <person name="Guda C."/>
            <person name="Hadaegh A."/>
            <person name="Iglesias-Rodriguez M.D."/>
            <person name="Jenkins J."/>
            <person name="Jones B.M."/>
            <person name="Lawson T."/>
            <person name="Leese F."/>
            <person name="Lindquist E."/>
            <person name="Lobanov A."/>
            <person name="Lomsadze A."/>
            <person name="Malik S.B."/>
            <person name="Marsh M.E."/>
            <person name="Mackinder L."/>
            <person name="Mock T."/>
            <person name="Mueller-Roeber B."/>
            <person name="Pagarete A."/>
            <person name="Parker M."/>
            <person name="Probert I."/>
            <person name="Quesneville H."/>
            <person name="Raines C."/>
            <person name="Rensing S.A."/>
            <person name="Riano-Pachon D.M."/>
            <person name="Richier S."/>
            <person name="Rokitta S."/>
            <person name="Shiraiwa Y."/>
            <person name="Soanes D.M."/>
            <person name="van der Giezen M."/>
            <person name="Wahlund T.M."/>
            <person name="Williams B."/>
            <person name="Wilson W."/>
            <person name="Wolfe G."/>
            <person name="Wurch L.L."/>
        </authorList>
    </citation>
    <scope>NUCLEOTIDE SEQUENCE</scope>
</reference>
<organism evidence="2 3">
    <name type="scientific">Emiliania huxleyi (strain CCMP1516)</name>
    <dbReference type="NCBI Taxonomy" id="280463"/>
    <lineage>
        <taxon>Eukaryota</taxon>
        <taxon>Haptista</taxon>
        <taxon>Haptophyta</taxon>
        <taxon>Prymnesiophyceae</taxon>
        <taxon>Isochrysidales</taxon>
        <taxon>Noelaerhabdaceae</taxon>
        <taxon>Emiliania</taxon>
    </lineage>
</organism>
<evidence type="ECO:0000313" key="3">
    <source>
        <dbReference type="Proteomes" id="UP000013827"/>
    </source>
</evidence>
<dbReference type="PaxDb" id="2903-EOD24683"/>
<dbReference type="GeneID" id="17270230"/>
<dbReference type="AlphaFoldDB" id="A0A0D3JME8"/>
<feature type="compositionally biased region" description="Acidic residues" evidence="1">
    <location>
        <begin position="271"/>
        <end position="304"/>
    </location>
</feature>
<keyword evidence="3" id="KW-1185">Reference proteome</keyword>
<evidence type="ECO:0008006" key="4">
    <source>
        <dbReference type="Google" id="ProtNLM"/>
    </source>
</evidence>
<feature type="compositionally biased region" description="Low complexity" evidence="1">
    <location>
        <begin position="57"/>
        <end position="75"/>
    </location>
</feature>
<accession>A0A0D3JME8</accession>
<feature type="region of interest" description="Disordered" evidence="1">
    <location>
        <begin position="234"/>
        <end position="307"/>
    </location>
</feature>
<feature type="region of interest" description="Disordered" evidence="1">
    <location>
        <begin position="16"/>
        <end position="81"/>
    </location>
</feature>
<feature type="compositionally biased region" description="Acidic residues" evidence="1">
    <location>
        <begin position="390"/>
        <end position="399"/>
    </location>
</feature>
<feature type="region of interest" description="Disordered" evidence="1">
    <location>
        <begin position="359"/>
        <end position="401"/>
    </location>
</feature>